<dbReference type="Proteomes" id="UP000789508">
    <property type="component" value="Unassembled WGS sequence"/>
</dbReference>
<keyword evidence="3" id="KW-1185">Reference proteome</keyword>
<comment type="caution">
    <text evidence="2">The sequence shown here is derived from an EMBL/GenBank/DDBJ whole genome shotgun (WGS) entry which is preliminary data.</text>
</comment>
<feature type="transmembrane region" description="Helical" evidence="1">
    <location>
        <begin position="76"/>
        <end position="98"/>
    </location>
</feature>
<sequence>MEEETAPISGLRRSEVESRVEATTSKMIESVSTVADKVKRITGNTKSTLKTLTTNPRELAQQVLAIISQRWQYSPFFRWFVCITGTFAFIPALVLLGWIVLTCAIVVGIAGIGIFMAEGFFAFLGGLVFFPVVGFLLFVASIGGLFAGGTYIALRVAVYLLDVLGIIEKKRGAQLQEAVYQVSKGNIERGRAAMKD</sequence>
<dbReference type="EMBL" id="CAJVPS010008066">
    <property type="protein sequence ID" value="CAG8640194.1"/>
    <property type="molecule type" value="Genomic_DNA"/>
</dbReference>
<keyword evidence="1" id="KW-0472">Membrane</keyword>
<evidence type="ECO:0000313" key="3">
    <source>
        <dbReference type="Proteomes" id="UP000789508"/>
    </source>
</evidence>
<accession>A0A9N9DJ31</accession>
<keyword evidence="1" id="KW-1133">Transmembrane helix</keyword>
<protein>
    <submittedName>
        <fullName evidence="2">4191_t:CDS:1</fullName>
    </submittedName>
</protein>
<gene>
    <name evidence="2" type="ORF">ALEPTO_LOCUS9679</name>
</gene>
<evidence type="ECO:0000313" key="2">
    <source>
        <dbReference type="EMBL" id="CAG8640194.1"/>
    </source>
</evidence>
<name>A0A9N9DJ31_9GLOM</name>
<evidence type="ECO:0000256" key="1">
    <source>
        <dbReference type="SAM" id="Phobius"/>
    </source>
</evidence>
<dbReference type="OrthoDB" id="10460276at2759"/>
<dbReference type="AlphaFoldDB" id="A0A9N9DJ31"/>
<feature type="transmembrane region" description="Helical" evidence="1">
    <location>
        <begin position="135"/>
        <end position="161"/>
    </location>
</feature>
<feature type="transmembrane region" description="Helical" evidence="1">
    <location>
        <begin position="105"/>
        <end position="129"/>
    </location>
</feature>
<reference evidence="2" key="1">
    <citation type="submission" date="2021-06" db="EMBL/GenBank/DDBJ databases">
        <authorList>
            <person name="Kallberg Y."/>
            <person name="Tangrot J."/>
            <person name="Rosling A."/>
        </authorList>
    </citation>
    <scope>NUCLEOTIDE SEQUENCE</scope>
    <source>
        <strain evidence="2">FL130A</strain>
    </source>
</reference>
<organism evidence="2 3">
    <name type="scientific">Ambispora leptoticha</name>
    <dbReference type="NCBI Taxonomy" id="144679"/>
    <lineage>
        <taxon>Eukaryota</taxon>
        <taxon>Fungi</taxon>
        <taxon>Fungi incertae sedis</taxon>
        <taxon>Mucoromycota</taxon>
        <taxon>Glomeromycotina</taxon>
        <taxon>Glomeromycetes</taxon>
        <taxon>Archaeosporales</taxon>
        <taxon>Ambisporaceae</taxon>
        <taxon>Ambispora</taxon>
    </lineage>
</organism>
<proteinExistence type="predicted"/>
<keyword evidence="1" id="KW-0812">Transmembrane</keyword>